<dbReference type="EMBL" id="LN829119">
    <property type="protein sequence ID" value="CPR20605.1"/>
    <property type="molecule type" value="Genomic_DNA"/>
</dbReference>
<proteinExistence type="predicted"/>
<organism evidence="1 2">
    <name type="scientific">Candidatus Filomicrobium marinum</name>
    <dbReference type="NCBI Taxonomy" id="1608628"/>
    <lineage>
        <taxon>Bacteria</taxon>
        <taxon>Pseudomonadati</taxon>
        <taxon>Pseudomonadota</taxon>
        <taxon>Alphaproteobacteria</taxon>
        <taxon>Hyphomicrobiales</taxon>
        <taxon>Hyphomicrobiaceae</taxon>
        <taxon>Filomicrobium</taxon>
    </lineage>
</organism>
<dbReference type="AlphaFoldDB" id="A0A0D6JH48"/>
<reference evidence="2" key="1">
    <citation type="submission" date="2015-02" db="EMBL/GenBank/DDBJ databases">
        <authorList>
            <person name="Chooi Y.-H."/>
        </authorList>
    </citation>
    <scope>NUCLEOTIDE SEQUENCE [LARGE SCALE GENOMIC DNA]</scope>
    <source>
        <strain evidence="2">strain Y</strain>
    </source>
</reference>
<dbReference type="Proteomes" id="UP000033187">
    <property type="component" value="Chromosome 1"/>
</dbReference>
<keyword evidence="2" id="KW-1185">Reference proteome</keyword>
<accession>A0A0D6JH48</accession>
<dbReference type="KEGG" id="fil:BN1229_v1_3240"/>
<gene>
    <name evidence="1" type="ORF">YBN1229_v1_2684</name>
</gene>
<dbReference type="KEGG" id="fiy:BN1229_v1_2684"/>
<evidence type="ECO:0000313" key="1">
    <source>
        <dbReference type="EMBL" id="CPR20605.1"/>
    </source>
</evidence>
<evidence type="ECO:0000313" key="2">
    <source>
        <dbReference type="Proteomes" id="UP000033187"/>
    </source>
</evidence>
<protein>
    <submittedName>
        <fullName evidence="1">Uncharacterized protein</fullName>
    </submittedName>
</protein>
<sequence length="56" mass="6649">MEDSFTHYRRLSIQSKGVVKKVDVVRPQRIRYEKYQGTSFNIGYADRPSPEHQSMM</sequence>
<name>A0A0D6JH48_9HYPH</name>